<dbReference type="InterPro" id="IPR012332">
    <property type="entry name" value="Autotransporter_pectin_lyase_C"/>
</dbReference>
<keyword evidence="3" id="KW-1185">Reference proteome</keyword>
<dbReference type="Pfam" id="PF03797">
    <property type="entry name" value="Autotransporter"/>
    <property type="match status" value="1"/>
</dbReference>
<comment type="caution">
    <text evidence="2">The sequence shown here is derived from an EMBL/GenBank/DDBJ whole genome shotgun (WGS) entry which is preliminary data.</text>
</comment>
<evidence type="ECO:0000313" key="2">
    <source>
        <dbReference type="EMBL" id="EKS43365.1"/>
    </source>
</evidence>
<dbReference type="Gene3D" id="2.40.128.130">
    <property type="entry name" value="Autotransporter beta-domain"/>
    <property type="match status" value="1"/>
</dbReference>
<dbReference type="InterPro" id="IPR006315">
    <property type="entry name" value="OM_autotransptr_brl_dom"/>
</dbReference>
<dbReference type="SUPFAM" id="SSF51126">
    <property type="entry name" value="Pectin lyase-like"/>
    <property type="match status" value="1"/>
</dbReference>
<proteinExistence type="predicted"/>
<dbReference type="InterPro" id="IPR036709">
    <property type="entry name" value="Autotransporte_beta_dom_sf"/>
</dbReference>
<dbReference type="Proteomes" id="UP000009359">
    <property type="component" value="Unassembled WGS sequence"/>
</dbReference>
<dbReference type="InterPro" id="IPR005546">
    <property type="entry name" value="Autotransporte_beta"/>
</dbReference>
<dbReference type="InterPro" id="IPR011050">
    <property type="entry name" value="Pectin_lyase_fold/virulence"/>
</dbReference>
<reference evidence="2 3" key="1">
    <citation type="journal article" date="2013" name="Genome Announc.">
        <title>Whole Genome Sequencing and Comparative Analysis of Bartonella bacilliformis Strain INS, the Causative Agent of Carrion's Disease.</title>
        <authorList>
            <person name="Tarazona D."/>
            <person name="Padilla C."/>
            <person name="Caceres O."/>
            <person name="Montenegro J.D."/>
            <person name="Bailon H."/>
            <person name="Ventura G."/>
            <person name="Mendoza G."/>
            <person name="Anaya E."/>
            <person name="Guio H."/>
        </authorList>
    </citation>
    <scope>NUCLEOTIDE SEQUENCE [LARGE SCALE GENOMIC DNA]</scope>
    <source>
        <strain evidence="2 3">INS</strain>
    </source>
</reference>
<gene>
    <name evidence="2" type="ORF">BbINS_05205</name>
</gene>
<dbReference type="Gene3D" id="2.160.20.20">
    <property type="match status" value="2"/>
</dbReference>
<evidence type="ECO:0000313" key="3">
    <source>
        <dbReference type="Proteomes" id="UP000009359"/>
    </source>
</evidence>
<dbReference type="PROSITE" id="PS51208">
    <property type="entry name" value="AUTOTRANSPORTER"/>
    <property type="match status" value="1"/>
</dbReference>
<dbReference type="SUPFAM" id="SSF103515">
    <property type="entry name" value="Autotransporter"/>
    <property type="match status" value="1"/>
</dbReference>
<organism evidence="2 3">
    <name type="scientific">Bartonella bacilliformis INS</name>
    <dbReference type="NCBI Taxonomy" id="1206782"/>
    <lineage>
        <taxon>Bacteria</taxon>
        <taxon>Pseudomonadati</taxon>
        <taxon>Pseudomonadota</taxon>
        <taxon>Alphaproteobacteria</taxon>
        <taxon>Hyphomicrobiales</taxon>
        <taxon>Bartonellaceae</taxon>
        <taxon>Bartonella</taxon>
    </lineage>
</organism>
<protein>
    <submittedName>
        <fullName evidence="2">Outer membrane autotransporter</fullName>
    </submittedName>
</protein>
<dbReference type="EMBL" id="AMQK01000018">
    <property type="protein sequence ID" value="EKS43365.1"/>
    <property type="molecule type" value="Genomic_DNA"/>
</dbReference>
<name>A0ABN0IFD8_BARBA</name>
<sequence>MKDTAEGLVANKSASIEMMNGSITVRKTAVKASNEGSIKLLGDLEVISQESDGLWAEEGATIEMTKGLITAKGVAVRASDRGSVKLLSDVTVRSRRSDGLVAEKGATIEMIKGSVTARYTAVNASDKGSIELLGDLEVISQKSDGLWAEGEEATIKMTGGSINAQNTAVRASDRGSIELLSDVKVISKGLDGLWAEGEGATIKMTGGSIDAQKTAVNADMGSIELLGDVKVISRGSDGLFADGEGATIKMTKGLITAKEVAVIASHKGNIKLDGVGDSIKVWSQGNIGSLASEEAKITLKNVKIAVLGEGDGSAVMKSENSGIIEADGVKIVAHLTESVETTVENVGRRVGVHAKDKGVVRLNNTTLEGVHTGLRADGKEANIEMTDGKITAITGIINEGGAVTLKNTEVVTIGDSAGFIMGKGGKAEMFGGSLNFSNHGISLRDASFAAKDVSITGTGEKVMDMVFGAAFNANKTGLITLSDSKIDVTHHHGLYITNDSDFDRSDNNYGLNLPKSLGINVGRSELLVNGGASYGIYVMGSTLLPEHTKQVWLAESPIRERVALGTSFVSLQETTLKVPDSAAIYSDHGRAYIQLSQGTEISGSLLLETKEGKDEIIIVADNSSLIGGTRINDNSNVGFYLSNNSKWTLTKNQYEMLNGSDSKKPRDAGLPDSSISFIHLDRSSISFASQSVAPQKYQTLRIGKPGAARGDIAYYVSGGAHLYLNAYVDEKGQLDNQKTDRVLIEGSVAGRTTKVHVNGHLDVNDKKPVTKNDGKKKGISLIQVSGEAYKDSFELESGYITLGGLPYQYRLKAYGPNHSDTKKEKSVKRQRFVSGNGDNFWDFRLQEVMFGENGEELDWDEFGEDEDSLYGRHGRAFRAVAPQVPVYLVLPNAFFHTDLMDIDYQNKLLETMQVDAGDLSNKISIQGYDGSHRYTSNLTENEYGYGADVGYQGVQGSALLKTVENKHSNMFFGVMGNFGHLSLQPRQVAKGLKSTLDKWSLTAYGRVQHDNGFYANGTFSYGFLAGDVLTAERGVTVNLRGQPLSASLTTGKAFVTNYKGLVLEPQVQLIYQSVSFSEAVDVDGLNVQFDRPDQFTMRVGGRFGKTMATLQKGHFVSFYGRAHLTSSYGRDQFMYIHDAFRLGAFGSAIEGGFGVNAQLTSAVMVYGDLVYKHKLGTFGFTGTSVSGGLRYRF</sequence>
<dbReference type="GeneID" id="4684792"/>
<accession>A0ABN0IFD8</accession>
<dbReference type="NCBIfam" id="TIGR01414">
    <property type="entry name" value="autotrans_barl"/>
    <property type="match status" value="1"/>
</dbReference>
<dbReference type="RefSeq" id="WP_005767706.1">
    <property type="nucleotide sequence ID" value="NZ_AMQK01000018.1"/>
</dbReference>
<feature type="domain" description="Autotransporter" evidence="1">
    <location>
        <begin position="916"/>
        <end position="1193"/>
    </location>
</feature>
<dbReference type="SMART" id="SM00869">
    <property type="entry name" value="Autotransporter"/>
    <property type="match status" value="1"/>
</dbReference>
<evidence type="ECO:0000259" key="1">
    <source>
        <dbReference type="PROSITE" id="PS51208"/>
    </source>
</evidence>